<evidence type="ECO:0000259" key="3">
    <source>
        <dbReference type="PROSITE" id="PS50206"/>
    </source>
</evidence>
<proteinExistence type="predicted"/>
<dbReference type="SUPFAM" id="SSF52821">
    <property type="entry name" value="Rhodanese/Cell cycle control phosphatase"/>
    <property type="match status" value="2"/>
</dbReference>
<sequence length="293" mass="30459">MTVAVNVTLPSPLISAAELQPLLDRIGRVCLLDARFDLAQPEAGESAYRQAHLPGALYAHLERDLSAMPPAPALCGGRHPLPTPQAFARTVAAFGITPATPVVVYDASGGMYAARAWWLLRWLGHQSVAVLDGGLPAWVAAGGALESGERRPVPAAEPYPLPAAPALATITADELQRGLGAVTLVDARGPERYRGDVEPLDPVAGHIPGALNRPFTSNLGPDGRFLDAAALRAAFTALLGERAGGEVIHQCGSGVTACHNLLAMAAAGLGDGVLYAGSWSEWCRDPARPVARG</sequence>
<dbReference type="CDD" id="cd01449">
    <property type="entry name" value="TST_Repeat_2"/>
    <property type="match status" value="1"/>
</dbReference>
<name>A0ABN6PQY9_9BURK</name>
<dbReference type="EMBL" id="AP025730">
    <property type="protein sequence ID" value="BDI07610.1"/>
    <property type="molecule type" value="Genomic_DNA"/>
</dbReference>
<dbReference type="SMART" id="SM00450">
    <property type="entry name" value="RHOD"/>
    <property type="match status" value="2"/>
</dbReference>
<organism evidence="4 5">
    <name type="scientific">Sphaerotilus microaerophilus</name>
    <dbReference type="NCBI Taxonomy" id="2914710"/>
    <lineage>
        <taxon>Bacteria</taxon>
        <taxon>Pseudomonadati</taxon>
        <taxon>Pseudomonadota</taxon>
        <taxon>Betaproteobacteria</taxon>
        <taxon>Burkholderiales</taxon>
        <taxon>Sphaerotilaceae</taxon>
        <taxon>Sphaerotilus</taxon>
    </lineage>
</organism>
<evidence type="ECO:0000256" key="1">
    <source>
        <dbReference type="ARBA" id="ARBA00022679"/>
    </source>
</evidence>
<evidence type="ECO:0000313" key="4">
    <source>
        <dbReference type="EMBL" id="BDI07610.1"/>
    </source>
</evidence>
<dbReference type="PROSITE" id="PS50206">
    <property type="entry name" value="RHODANESE_3"/>
    <property type="match status" value="2"/>
</dbReference>
<protein>
    <submittedName>
        <fullName evidence="4">Sulfurtransferase</fullName>
    </submittedName>
</protein>
<dbReference type="Gene3D" id="3.40.250.10">
    <property type="entry name" value="Rhodanese-like domain"/>
    <property type="match status" value="2"/>
</dbReference>
<dbReference type="InterPro" id="IPR001763">
    <property type="entry name" value="Rhodanese-like_dom"/>
</dbReference>
<dbReference type="CDD" id="cd01448">
    <property type="entry name" value="TST_Repeat_1"/>
    <property type="match status" value="1"/>
</dbReference>
<dbReference type="PANTHER" id="PTHR11364:SF27">
    <property type="entry name" value="SULFURTRANSFERASE"/>
    <property type="match status" value="1"/>
</dbReference>
<dbReference type="Proteomes" id="UP001057498">
    <property type="component" value="Chromosome"/>
</dbReference>
<gene>
    <name evidence="4" type="ORF">CATMQ487_45800</name>
</gene>
<reference evidence="4" key="1">
    <citation type="submission" date="2022-04" db="EMBL/GenBank/DDBJ databases">
        <title>Whole genome sequence of Sphaerotilus sp. FB-5.</title>
        <authorList>
            <person name="Takeda M."/>
            <person name="Narihara S."/>
            <person name="Akimoto M."/>
            <person name="Akimoto R."/>
            <person name="Nishiyashiki S."/>
            <person name="Murakami T."/>
        </authorList>
    </citation>
    <scope>NUCLEOTIDE SEQUENCE</scope>
    <source>
        <strain evidence="4">FB-5</strain>
    </source>
</reference>
<keyword evidence="2" id="KW-0677">Repeat</keyword>
<dbReference type="InterPro" id="IPR036873">
    <property type="entry name" value="Rhodanese-like_dom_sf"/>
</dbReference>
<evidence type="ECO:0000256" key="2">
    <source>
        <dbReference type="ARBA" id="ARBA00022737"/>
    </source>
</evidence>
<feature type="domain" description="Rhodanese" evidence="3">
    <location>
        <begin position="25"/>
        <end position="147"/>
    </location>
</feature>
<accession>A0ABN6PQY9</accession>
<keyword evidence="5" id="KW-1185">Reference proteome</keyword>
<dbReference type="Pfam" id="PF00581">
    <property type="entry name" value="Rhodanese"/>
    <property type="match status" value="2"/>
</dbReference>
<dbReference type="PANTHER" id="PTHR11364">
    <property type="entry name" value="THIOSULFATE SULFERTANSFERASE"/>
    <property type="match status" value="1"/>
</dbReference>
<dbReference type="InterPro" id="IPR045078">
    <property type="entry name" value="TST/MPST-like"/>
</dbReference>
<evidence type="ECO:0000313" key="5">
    <source>
        <dbReference type="Proteomes" id="UP001057498"/>
    </source>
</evidence>
<feature type="domain" description="Rhodanese" evidence="3">
    <location>
        <begin position="178"/>
        <end position="291"/>
    </location>
</feature>
<keyword evidence="1" id="KW-0808">Transferase</keyword>